<reference evidence="2 3" key="1">
    <citation type="journal article" date="2019" name="Nat. Ecol. Evol.">
        <title>Megaphylogeny resolves global patterns of mushroom evolution.</title>
        <authorList>
            <person name="Varga T."/>
            <person name="Krizsan K."/>
            <person name="Foldi C."/>
            <person name="Dima B."/>
            <person name="Sanchez-Garcia M."/>
            <person name="Sanchez-Ramirez S."/>
            <person name="Szollosi G.J."/>
            <person name="Szarkandi J.G."/>
            <person name="Papp V."/>
            <person name="Albert L."/>
            <person name="Andreopoulos W."/>
            <person name="Angelini C."/>
            <person name="Antonin V."/>
            <person name="Barry K.W."/>
            <person name="Bougher N.L."/>
            <person name="Buchanan P."/>
            <person name="Buyck B."/>
            <person name="Bense V."/>
            <person name="Catcheside P."/>
            <person name="Chovatia M."/>
            <person name="Cooper J."/>
            <person name="Damon W."/>
            <person name="Desjardin D."/>
            <person name="Finy P."/>
            <person name="Geml J."/>
            <person name="Haridas S."/>
            <person name="Hughes K."/>
            <person name="Justo A."/>
            <person name="Karasinski D."/>
            <person name="Kautmanova I."/>
            <person name="Kiss B."/>
            <person name="Kocsube S."/>
            <person name="Kotiranta H."/>
            <person name="LaButti K.M."/>
            <person name="Lechner B.E."/>
            <person name="Liimatainen K."/>
            <person name="Lipzen A."/>
            <person name="Lukacs Z."/>
            <person name="Mihaltcheva S."/>
            <person name="Morgado L.N."/>
            <person name="Niskanen T."/>
            <person name="Noordeloos M.E."/>
            <person name="Ohm R.A."/>
            <person name="Ortiz-Santana B."/>
            <person name="Ovrebo C."/>
            <person name="Racz N."/>
            <person name="Riley R."/>
            <person name="Savchenko A."/>
            <person name="Shiryaev A."/>
            <person name="Soop K."/>
            <person name="Spirin V."/>
            <person name="Szebenyi C."/>
            <person name="Tomsovsky M."/>
            <person name="Tulloss R.E."/>
            <person name="Uehling J."/>
            <person name="Grigoriev I.V."/>
            <person name="Vagvolgyi C."/>
            <person name="Papp T."/>
            <person name="Martin F.M."/>
            <person name="Miettinen O."/>
            <person name="Hibbett D.S."/>
            <person name="Nagy L.G."/>
        </authorList>
    </citation>
    <scope>NUCLEOTIDE SEQUENCE [LARGE SCALE GENOMIC DNA]</scope>
    <source>
        <strain evidence="2 3">HHB13444</strain>
    </source>
</reference>
<proteinExistence type="predicted"/>
<organism evidence="2 3">
    <name type="scientific">Polyporus arcularius HHB13444</name>
    <dbReference type="NCBI Taxonomy" id="1314778"/>
    <lineage>
        <taxon>Eukaryota</taxon>
        <taxon>Fungi</taxon>
        <taxon>Dikarya</taxon>
        <taxon>Basidiomycota</taxon>
        <taxon>Agaricomycotina</taxon>
        <taxon>Agaricomycetes</taxon>
        <taxon>Polyporales</taxon>
        <taxon>Polyporaceae</taxon>
        <taxon>Polyporus</taxon>
    </lineage>
</organism>
<dbReference type="InParanoid" id="A0A5C3NQP6"/>
<gene>
    <name evidence="2" type="ORF">K466DRAFT_592291</name>
</gene>
<dbReference type="EMBL" id="ML211973">
    <property type="protein sequence ID" value="TFK79645.1"/>
    <property type="molecule type" value="Genomic_DNA"/>
</dbReference>
<keyword evidence="3" id="KW-1185">Reference proteome</keyword>
<accession>A0A5C3NQP6</accession>
<protein>
    <submittedName>
        <fullName evidence="2">Uncharacterized protein</fullName>
    </submittedName>
</protein>
<feature type="region of interest" description="Disordered" evidence="1">
    <location>
        <begin position="60"/>
        <end position="79"/>
    </location>
</feature>
<name>A0A5C3NQP6_9APHY</name>
<feature type="compositionally biased region" description="Polar residues" evidence="1">
    <location>
        <begin position="61"/>
        <end position="70"/>
    </location>
</feature>
<sequence length="162" mass="18709">MLVSWVASSDDVLGDISPSQRYLHLGPAWGCGFKREEYVELLRTIGPVVEAALCRKKTAQGDLQDQTSGDTDNRPETDPCRAGLVVNDLGDRLEWEDWWWTAIAECFPMLSRWKRLYVHPTRAAYPVEQWQDHALTPQDYADRLQARADLAEARRRRRRHST</sequence>
<dbReference type="Proteomes" id="UP000308197">
    <property type="component" value="Unassembled WGS sequence"/>
</dbReference>
<evidence type="ECO:0000313" key="3">
    <source>
        <dbReference type="Proteomes" id="UP000308197"/>
    </source>
</evidence>
<dbReference type="AlphaFoldDB" id="A0A5C3NQP6"/>
<evidence type="ECO:0000313" key="2">
    <source>
        <dbReference type="EMBL" id="TFK79645.1"/>
    </source>
</evidence>
<evidence type="ECO:0000256" key="1">
    <source>
        <dbReference type="SAM" id="MobiDB-lite"/>
    </source>
</evidence>